<dbReference type="GO" id="GO:0006508">
    <property type="term" value="P:proteolysis"/>
    <property type="evidence" value="ECO:0007669"/>
    <property type="project" value="InterPro"/>
</dbReference>
<protein>
    <recommendedName>
        <fullName evidence="1">Peptidase S9 prolyl oligopeptidase catalytic domain-containing protein</fullName>
    </recommendedName>
</protein>
<sequence>MRKRKITTIDRVQRFCNKLYLNLEKTVSWRFKRNKKSDFPEIERLNRLMEVFYKNKFLRIEDTQNLEIFKTMSIDDVEIELLTYTPNPDSKKWIIASHWFGGHKYWALYHALVLTKAGYNILAYDFRNHGNSGDAPATMGATEHRDFLAVLGWLRSNHNDIETFGIMGTSMGAYVTEYNNIVNGDILRSLDLKFCIADVPYGSMESLFWKVKHQYLKTMTRRSTEKRINKLINKINKAANVDLRDCNLFRKLKYENYVPAAPTLFLHGKYDRVTPISDSYELCLLSEAVLKGNEIYAFQNSPHTQSTRVHFADQTRLILEFVNKHDPKGFDVEGILQQYEITEKLSDNYGV</sequence>
<dbReference type="InterPro" id="IPR001375">
    <property type="entry name" value="Peptidase_S9_cat"/>
</dbReference>
<evidence type="ECO:0000313" key="3">
    <source>
        <dbReference type="Proteomes" id="UP000254792"/>
    </source>
</evidence>
<dbReference type="OrthoDB" id="384284at2"/>
<reference evidence="2 3" key="1">
    <citation type="submission" date="2018-07" db="EMBL/GenBank/DDBJ databases">
        <title>Complete genome sequence of Spiroplasma alleghenense PLHS-1 (ATCC 51752).</title>
        <authorList>
            <person name="Chou L."/>
            <person name="Lee T.-Y."/>
            <person name="Tsai Y.-M."/>
            <person name="Kuo C.-H."/>
        </authorList>
    </citation>
    <scope>NUCLEOTIDE SEQUENCE [LARGE SCALE GENOMIC DNA]</scope>
    <source>
        <strain evidence="2 3">PLHS-1</strain>
    </source>
</reference>
<dbReference type="Gene3D" id="3.40.50.1820">
    <property type="entry name" value="alpha/beta hydrolase"/>
    <property type="match status" value="1"/>
</dbReference>
<proteinExistence type="predicted"/>
<dbReference type="SUPFAM" id="SSF53474">
    <property type="entry name" value="alpha/beta-Hydrolases"/>
    <property type="match status" value="1"/>
</dbReference>
<dbReference type="Proteomes" id="UP000254792">
    <property type="component" value="Chromosome"/>
</dbReference>
<dbReference type="PANTHER" id="PTHR43358:SF4">
    <property type="entry name" value="ALPHA_BETA HYDROLASE FOLD-1 DOMAIN-CONTAINING PROTEIN"/>
    <property type="match status" value="1"/>
</dbReference>
<dbReference type="PANTHER" id="PTHR43358">
    <property type="entry name" value="ALPHA/BETA-HYDROLASE"/>
    <property type="match status" value="1"/>
</dbReference>
<keyword evidence="3" id="KW-1185">Reference proteome</keyword>
<feature type="domain" description="Peptidase S9 prolyl oligopeptidase catalytic" evidence="1">
    <location>
        <begin position="112"/>
        <end position="325"/>
    </location>
</feature>
<dbReference type="InterPro" id="IPR029058">
    <property type="entry name" value="AB_hydrolase_fold"/>
</dbReference>
<dbReference type="Pfam" id="PF00326">
    <property type="entry name" value="Peptidase_S9"/>
    <property type="match status" value="1"/>
</dbReference>
<accession>A0A345Z3Y0</accession>
<evidence type="ECO:0000259" key="1">
    <source>
        <dbReference type="Pfam" id="PF00326"/>
    </source>
</evidence>
<evidence type="ECO:0000313" key="2">
    <source>
        <dbReference type="EMBL" id="AXK51309.1"/>
    </source>
</evidence>
<name>A0A345Z3Y0_9MOLU</name>
<dbReference type="AlphaFoldDB" id="A0A345Z3Y0"/>
<dbReference type="KEGG" id="salx:SALLE_v1c06390"/>
<organism evidence="2 3">
    <name type="scientific">Spiroplasma alleghenense</name>
    <dbReference type="NCBI Taxonomy" id="216931"/>
    <lineage>
        <taxon>Bacteria</taxon>
        <taxon>Bacillati</taxon>
        <taxon>Mycoplasmatota</taxon>
        <taxon>Mollicutes</taxon>
        <taxon>Entomoplasmatales</taxon>
        <taxon>Spiroplasmataceae</taxon>
        <taxon>Spiroplasma</taxon>
    </lineage>
</organism>
<dbReference type="InterPro" id="IPR052920">
    <property type="entry name" value="DNA-binding_regulatory"/>
</dbReference>
<dbReference type="EMBL" id="CP031376">
    <property type="protein sequence ID" value="AXK51309.1"/>
    <property type="molecule type" value="Genomic_DNA"/>
</dbReference>
<gene>
    <name evidence="2" type="ORF">SALLE_v1c06390</name>
</gene>
<dbReference type="GO" id="GO:0008236">
    <property type="term" value="F:serine-type peptidase activity"/>
    <property type="evidence" value="ECO:0007669"/>
    <property type="project" value="InterPro"/>
</dbReference>
<dbReference type="RefSeq" id="WP_115558213.1">
    <property type="nucleotide sequence ID" value="NZ_CP031376.1"/>
</dbReference>